<evidence type="ECO:0000256" key="1">
    <source>
        <dbReference type="SAM" id="Phobius"/>
    </source>
</evidence>
<dbReference type="Proteomes" id="UP000295794">
    <property type="component" value="Unassembled WGS sequence"/>
</dbReference>
<reference evidence="2 4" key="1">
    <citation type="submission" date="2018-06" db="EMBL/GenBank/DDBJ databases">
        <authorList>
            <consortium name="Pathogen Informatics"/>
            <person name="Doyle S."/>
        </authorList>
    </citation>
    <scope>NUCLEOTIDE SEQUENCE [LARGE SCALE GENOMIC DNA]</scope>
    <source>
        <strain evidence="2 4">NCTC11159</strain>
    </source>
</reference>
<keyword evidence="5" id="KW-1185">Reference proteome</keyword>
<reference evidence="3 5" key="2">
    <citation type="submission" date="2019-03" db="EMBL/GenBank/DDBJ databases">
        <title>Genomic Encyclopedia of Type Strains, Phase IV (KMG-IV): sequencing the most valuable type-strain genomes for metagenomic binning, comparative biology and taxonomic classification.</title>
        <authorList>
            <person name="Goeker M."/>
        </authorList>
    </citation>
    <scope>NUCLEOTIDE SEQUENCE [LARGE SCALE GENOMIC DNA]</scope>
    <source>
        <strain evidence="3 5">DSM 3764</strain>
    </source>
</reference>
<dbReference type="AlphaFoldDB" id="A0A377Q747"/>
<gene>
    <name evidence="3" type="ORF">EV682_102108</name>
    <name evidence="2" type="ORF">NCTC11159_01632</name>
</gene>
<evidence type="ECO:0000313" key="3">
    <source>
        <dbReference type="EMBL" id="TCU89196.1"/>
    </source>
</evidence>
<proteinExistence type="predicted"/>
<protein>
    <submittedName>
        <fullName evidence="2">Predicted transporter component</fullName>
    </submittedName>
</protein>
<name>A0A377Q747_9NEIS</name>
<dbReference type="EMBL" id="UGHR01000001">
    <property type="protein sequence ID" value="STQ90565.1"/>
    <property type="molecule type" value="Genomic_DNA"/>
</dbReference>
<evidence type="ECO:0000313" key="5">
    <source>
        <dbReference type="Proteomes" id="UP000295794"/>
    </source>
</evidence>
<feature type="transmembrane region" description="Helical" evidence="1">
    <location>
        <begin position="107"/>
        <end position="134"/>
    </location>
</feature>
<dbReference type="InterPro" id="IPR046513">
    <property type="entry name" value="DUF6691"/>
</dbReference>
<dbReference type="Proteomes" id="UP000255108">
    <property type="component" value="Unassembled WGS sequence"/>
</dbReference>
<evidence type="ECO:0000313" key="4">
    <source>
        <dbReference type="Proteomes" id="UP000255108"/>
    </source>
</evidence>
<keyword evidence="1" id="KW-0812">Transmembrane</keyword>
<accession>A0A377Q747</accession>
<organism evidence="2 4">
    <name type="scientific">Iodobacter fluviatilis</name>
    <dbReference type="NCBI Taxonomy" id="537"/>
    <lineage>
        <taxon>Bacteria</taxon>
        <taxon>Pseudomonadati</taxon>
        <taxon>Pseudomonadota</taxon>
        <taxon>Betaproteobacteria</taxon>
        <taxon>Neisseriales</taxon>
        <taxon>Chitinibacteraceae</taxon>
        <taxon>Iodobacter</taxon>
    </lineage>
</organism>
<evidence type="ECO:0000313" key="2">
    <source>
        <dbReference type="EMBL" id="STQ90565.1"/>
    </source>
</evidence>
<keyword evidence="1" id="KW-0472">Membrane</keyword>
<feature type="transmembrane region" description="Helical" evidence="1">
    <location>
        <begin position="41"/>
        <end position="60"/>
    </location>
</feature>
<dbReference type="EMBL" id="SMBT01000002">
    <property type="protein sequence ID" value="TCU89196.1"/>
    <property type="molecule type" value="Genomic_DNA"/>
</dbReference>
<dbReference type="RefSeq" id="WP_115226866.1">
    <property type="nucleotide sequence ID" value="NZ_CAWOLO010000002.1"/>
</dbReference>
<dbReference type="OrthoDB" id="9790409at2"/>
<keyword evidence="1" id="KW-1133">Transmembrane helix</keyword>
<dbReference type="Pfam" id="PF20398">
    <property type="entry name" value="DUF6691"/>
    <property type="match status" value="1"/>
</dbReference>
<feature type="transmembrane region" description="Helical" evidence="1">
    <location>
        <begin position="80"/>
        <end position="101"/>
    </location>
</feature>
<sequence length="138" mass="14609">MLKIIALFSGLLFSLGLIVSGMVNPAKVIGFLDLAGHWDPSLALVMAGAIATATPFFIWAKARKQTLLTHEKMSLPASKIIDRPLIAGSILFGIGWGLAGICPGPGLVALAMGEVKAFIFVISMLIGMFIFNLLPKKS</sequence>